<gene>
    <name evidence="2" type="ORF">I215_15315</name>
</gene>
<dbReference type="SUPFAM" id="SSF49899">
    <property type="entry name" value="Concanavalin A-like lectins/glucanases"/>
    <property type="match status" value="1"/>
</dbReference>
<dbReference type="Gene3D" id="2.60.120.200">
    <property type="match status" value="1"/>
</dbReference>
<name>K2QGR2_9FLAO</name>
<evidence type="ECO:0000313" key="2">
    <source>
        <dbReference type="EMBL" id="EKF53882.1"/>
    </source>
</evidence>
<dbReference type="STRING" id="555500.I215_15315"/>
<evidence type="ECO:0008006" key="4">
    <source>
        <dbReference type="Google" id="ProtNLM"/>
    </source>
</evidence>
<evidence type="ECO:0000256" key="1">
    <source>
        <dbReference type="SAM" id="MobiDB-lite"/>
    </source>
</evidence>
<sequence>MLERLKDNKMRNGAFWSLLFVLIAIQPLSAQFTITEDFRGSGSPDIIIGDNAYLTSGIDDPVGAGWLRLTKALGDQKGYAYVNKSFPSTLGVLIDFEYTMWRDLADNTYHGADGFTIFLFDAAYGPGNFALGAYGGSLGYANSTNSNPQTAGLTGGYLGIGFDAYGNFVRASEGKNGGSSNVSPNSIALRGPTTSNSASDTNTNRYLTGTTLFPDGTTDDALNRTGDPEQNVIDYNTTTSTRPSQSTFYRRVKIEIEPTSDGKFEITVRWTKEYGGAFTDLITYVTEDIPPSLLKLGFAASTGGGYNNHEIRNILVSTPGNLRVYKLASKDIMRSVPGAGTENEVSFNIEVTNDTDAALSVINITDQFTDGEGNPIPDGMFVITSITTADFSPDSVNLPTSFPLPSGSFTGSVGLPANSTGIITVTGYLDGQVPIGNVLNNTVTISNNEITDQDLENNTSTVSVPVLAEQVDMVIEKKLDDYCLNATSGNTITLIVGNMGTLEANYNSTSTIKVIETIPSGATLDMTPNSDWSLSTSGNTYTFTKTGSGTLSSGMSLPPLVYTIQNSTSFESTSEVQFVNQTSNESIEPVENRGNNIKVVSIANQPNMPVLLNTTVYFCEGEGATSLEDYVEADSGNTLLWYLNEGGTPSSIAPTPQTSTPGSTVYYVSQSNGNCESEVQEIEVVVLKTPTPGSISGGGEVCVNSTPELITNNESGTGFGILTYQWEYSNDNGTTWEEVIGESAATLQPTVIQTETQYRRYAIATNSQGYSCISLPSNTITFATKNCMVITNPMLPSKAK</sequence>
<accession>K2QGR2</accession>
<dbReference type="eggNOG" id="COG4719">
    <property type="taxonomic scope" value="Bacteria"/>
</dbReference>
<dbReference type="GO" id="GO:0004553">
    <property type="term" value="F:hydrolase activity, hydrolyzing O-glycosyl compounds"/>
    <property type="evidence" value="ECO:0007669"/>
    <property type="project" value="UniProtKB-ARBA"/>
</dbReference>
<organism evidence="2 3">
    <name type="scientific">Galbibacter marinus</name>
    <dbReference type="NCBI Taxonomy" id="555500"/>
    <lineage>
        <taxon>Bacteria</taxon>
        <taxon>Pseudomonadati</taxon>
        <taxon>Bacteroidota</taxon>
        <taxon>Flavobacteriia</taxon>
        <taxon>Flavobacteriales</taxon>
        <taxon>Flavobacteriaceae</taxon>
        <taxon>Galbibacter</taxon>
    </lineage>
</organism>
<reference evidence="2 3" key="1">
    <citation type="journal article" date="2012" name="J. Bacteriol.">
        <title>Genome Sequence of Galbibacter marinum Type Strain ck-I2-15.</title>
        <authorList>
            <person name="Lai Q."/>
            <person name="Li C."/>
            <person name="Shao Z."/>
        </authorList>
    </citation>
    <scope>NUCLEOTIDE SEQUENCE [LARGE SCALE GENOMIC DNA]</scope>
    <source>
        <strain evidence="3">ck-I2-15</strain>
    </source>
</reference>
<dbReference type="InterPro" id="IPR013320">
    <property type="entry name" value="ConA-like_dom_sf"/>
</dbReference>
<evidence type="ECO:0000313" key="3">
    <source>
        <dbReference type="Proteomes" id="UP000007364"/>
    </source>
</evidence>
<dbReference type="GO" id="GO:0005975">
    <property type="term" value="P:carbohydrate metabolic process"/>
    <property type="evidence" value="ECO:0007669"/>
    <property type="project" value="UniProtKB-ARBA"/>
</dbReference>
<protein>
    <recommendedName>
        <fullName evidence="4">Ig-like domain-containing protein</fullName>
    </recommendedName>
</protein>
<dbReference type="EMBL" id="AMSG01000044">
    <property type="protein sequence ID" value="EKF53882.1"/>
    <property type="molecule type" value="Genomic_DNA"/>
</dbReference>
<keyword evidence="3" id="KW-1185">Reference proteome</keyword>
<dbReference type="AlphaFoldDB" id="K2QGR2"/>
<dbReference type="PATRIC" id="fig|555500.3.peg.3155"/>
<dbReference type="RefSeq" id="WP_008992885.1">
    <property type="nucleotide sequence ID" value="NZ_AMSG01000044.1"/>
</dbReference>
<comment type="caution">
    <text evidence="2">The sequence shown here is derived from an EMBL/GenBank/DDBJ whole genome shotgun (WGS) entry which is preliminary data.</text>
</comment>
<proteinExistence type="predicted"/>
<feature type="region of interest" description="Disordered" evidence="1">
    <location>
        <begin position="175"/>
        <end position="240"/>
    </location>
</feature>
<feature type="compositionally biased region" description="Low complexity" evidence="1">
    <location>
        <begin position="193"/>
        <end position="204"/>
    </location>
</feature>
<dbReference type="OrthoDB" id="5726170at2"/>
<dbReference type="eggNOG" id="COG3291">
    <property type="taxonomic scope" value="Bacteria"/>
</dbReference>
<dbReference type="Proteomes" id="UP000007364">
    <property type="component" value="Unassembled WGS sequence"/>
</dbReference>